<dbReference type="AlphaFoldDB" id="A0A6N8U7L0"/>
<feature type="binding site" evidence="7">
    <location>
        <begin position="73"/>
        <end position="74"/>
    </location>
    <ligand>
        <name>substrate</name>
    </ligand>
</feature>
<evidence type="ECO:0000256" key="2">
    <source>
        <dbReference type="ARBA" id="ARBA00013090"/>
    </source>
</evidence>
<dbReference type="Gene3D" id="3.40.50.1860">
    <property type="match status" value="2"/>
</dbReference>
<evidence type="ECO:0000313" key="8">
    <source>
        <dbReference type="EMBL" id="MXQ73820.1"/>
    </source>
</evidence>
<dbReference type="NCBIfam" id="TIGR00067">
    <property type="entry name" value="glut_race"/>
    <property type="match status" value="1"/>
</dbReference>
<organism evidence="8 9">
    <name type="scientific">Copranaerobaculum intestinale</name>
    <dbReference type="NCBI Taxonomy" id="2692629"/>
    <lineage>
        <taxon>Bacteria</taxon>
        <taxon>Bacillati</taxon>
        <taxon>Bacillota</taxon>
        <taxon>Erysipelotrichia</taxon>
        <taxon>Erysipelotrichales</taxon>
        <taxon>Erysipelotrichaceae</taxon>
        <taxon>Copranaerobaculum</taxon>
    </lineage>
</organism>
<feature type="binding site" evidence="7">
    <location>
        <begin position="181"/>
        <end position="182"/>
    </location>
    <ligand>
        <name>substrate</name>
    </ligand>
</feature>
<dbReference type="GO" id="GO:0071555">
    <property type="term" value="P:cell wall organization"/>
    <property type="evidence" value="ECO:0007669"/>
    <property type="project" value="UniProtKB-KW"/>
</dbReference>
<evidence type="ECO:0000256" key="7">
    <source>
        <dbReference type="HAMAP-Rule" id="MF_00258"/>
    </source>
</evidence>
<comment type="pathway">
    <text evidence="7">Cell wall biogenesis; peptidoglycan biosynthesis.</text>
</comment>
<dbReference type="EMBL" id="WUUQ01000002">
    <property type="protein sequence ID" value="MXQ73820.1"/>
    <property type="molecule type" value="Genomic_DNA"/>
</dbReference>
<keyword evidence="9" id="KW-1185">Reference proteome</keyword>
<dbReference type="InterPro" id="IPR001920">
    <property type="entry name" value="Asp/Glu_race"/>
</dbReference>
<name>A0A6N8U7L0_9FIRM</name>
<keyword evidence="6 7" id="KW-0961">Cell wall biogenesis/degradation</keyword>
<protein>
    <recommendedName>
        <fullName evidence="2 7">Glutamate racemase</fullName>
        <ecNumber evidence="2 7">5.1.1.3</ecNumber>
    </recommendedName>
</protein>
<dbReference type="PANTHER" id="PTHR21198">
    <property type="entry name" value="GLUTAMATE RACEMASE"/>
    <property type="match status" value="1"/>
</dbReference>
<dbReference type="GO" id="GO:0008360">
    <property type="term" value="P:regulation of cell shape"/>
    <property type="evidence" value="ECO:0007669"/>
    <property type="project" value="UniProtKB-KW"/>
</dbReference>
<dbReference type="PROSITE" id="PS00924">
    <property type="entry name" value="ASP_GLU_RACEMASE_2"/>
    <property type="match status" value="1"/>
</dbReference>
<reference evidence="8 9" key="2">
    <citation type="submission" date="2020-01" db="EMBL/GenBank/DDBJ databases">
        <title>Clostridiaceae sp. nov. isolated from the gut of human by culturomics.</title>
        <authorList>
            <person name="Chang Y."/>
        </authorList>
    </citation>
    <scope>NUCLEOTIDE SEQUENCE [LARGE SCALE GENOMIC DNA]</scope>
    <source>
        <strain evidence="8 9">DONG20-135</strain>
    </source>
</reference>
<comment type="function">
    <text evidence="7">Provides the (R)-glutamate required for cell wall biosynthesis.</text>
</comment>
<dbReference type="SUPFAM" id="SSF53681">
    <property type="entry name" value="Aspartate/glutamate racemase"/>
    <property type="match status" value="2"/>
</dbReference>
<comment type="similarity">
    <text evidence="7">Belongs to the aspartate/glutamate racemases family.</text>
</comment>
<feature type="active site" description="Proton donor/acceptor" evidence="7">
    <location>
        <position position="180"/>
    </location>
</feature>
<dbReference type="EC" id="5.1.1.3" evidence="2 7"/>
<comment type="caution">
    <text evidence="8">The sequence shown here is derived from an EMBL/GenBank/DDBJ whole genome shotgun (WGS) entry which is preliminary data.</text>
</comment>
<keyword evidence="4 7" id="KW-0573">Peptidoglycan synthesis</keyword>
<dbReference type="InterPro" id="IPR004391">
    <property type="entry name" value="Glu_race"/>
</dbReference>
<feature type="binding site" evidence="7">
    <location>
        <begin position="9"/>
        <end position="10"/>
    </location>
    <ligand>
        <name>substrate</name>
    </ligand>
</feature>
<dbReference type="Proteomes" id="UP000434036">
    <property type="component" value="Unassembled WGS sequence"/>
</dbReference>
<dbReference type="PANTHER" id="PTHR21198:SF2">
    <property type="entry name" value="GLUTAMATE RACEMASE"/>
    <property type="match status" value="1"/>
</dbReference>
<evidence type="ECO:0000313" key="9">
    <source>
        <dbReference type="Proteomes" id="UP000434036"/>
    </source>
</evidence>
<gene>
    <name evidence="7 8" type="primary">murI</name>
    <name evidence="8" type="ORF">GSF08_07690</name>
</gene>
<dbReference type="HAMAP" id="MF_00258">
    <property type="entry name" value="Glu_racemase"/>
    <property type="match status" value="1"/>
</dbReference>
<evidence type="ECO:0000256" key="6">
    <source>
        <dbReference type="ARBA" id="ARBA00023316"/>
    </source>
</evidence>
<feature type="binding site" evidence="7">
    <location>
        <begin position="41"/>
        <end position="42"/>
    </location>
    <ligand>
        <name>substrate</name>
    </ligand>
</feature>
<keyword evidence="5 7" id="KW-0413">Isomerase</keyword>
<feature type="active site" description="Proton donor/acceptor" evidence="7">
    <location>
        <position position="72"/>
    </location>
</feature>
<evidence type="ECO:0000256" key="5">
    <source>
        <dbReference type="ARBA" id="ARBA00023235"/>
    </source>
</evidence>
<comment type="catalytic activity">
    <reaction evidence="1 7">
        <text>L-glutamate = D-glutamate</text>
        <dbReference type="Rhea" id="RHEA:12813"/>
        <dbReference type="ChEBI" id="CHEBI:29985"/>
        <dbReference type="ChEBI" id="CHEBI:29986"/>
        <dbReference type="EC" id="5.1.1.3"/>
    </reaction>
</comment>
<dbReference type="InterPro" id="IPR015942">
    <property type="entry name" value="Asp/Glu/hydantoin_racemase"/>
</dbReference>
<sequence>MKKRLGMIDSGLGGIMVLNACVNAYPNYDYVFIGDQQHAPYGDKSKEEIHSYACDLLNYFQSQGIQDVIVACNTICANALDSLIKEYPHMKLHGIIDATVKELPSDVKRVLVLATAKTVAAHAYRDAILSRLSTCEVYEVAAVKLVPLLENEGSQEALQEALEEYLLPYQGQVDAVVLGCTHYPIVKDQIEQIIQVPVYDSDAAVVKSVPFVKHDEPGSVTIYTTKDAQLMHRQIQTIIKKDYDVKELTLSS</sequence>
<proteinExistence type="inferred from homology"/>
<evidence type="ECO:0000256" key="1">
    <source>
        <dbReference type="ARBA" id="ARBA00001602"/>
    </source>
</evidence>
<dbReference type="InterPro" id="IPR033134">
    <property type="entry name" value="Asp/Glu_racemase_AS_2"/>
</dbReference>
<reference evidence="8 9" key="1">
    <citation type="submission" date="2019-12" db="EMBL/GenBank/DDBJ databases">
        <authorList>
            <person name="Yang R."/>
        </authorList>
    </citation>
    <scope>NUCLEOTIDE SEQUENCE [LARGE SCALE GENOMIC DNA]</scope>
    <source>
        <strain evidence="8 9">DONG20-135</strain>
    </source>
</reference>
<dbReference type="RefSeq" id="WP_160625227.1">
    <property type="nucleotide sequence ID" value="NZ_WUUQ01000002.1"/>
</dbReference>
<dbReference type="GO" id="GO:0009252">
    <property type="term" value="P:peptidoglycan biosynthetic process"/>
    <property type="evidence" value="ECO:0007669"/>
    <property type="project" value="UniProtKB-UniRule"/>
</dbReference>
<evidence type="ECO:0000256" key="4">
    <source>
        <dbReference type="ARBA" id="ARBA00022984"/>
    </source>
</evidence>
<keyword evidence="3 7" id="KW-0133">Cell shape</keyword>
<dbReference type="UniPathway" id="UPA00219"/>
<dbReference type="GO" id="GO:0008881">
    <property type="term" value="F:glutamate racemase activity"/>
    <property type="evidence" value="ECO:0007669"/>
    <property type="project" value="UniProtKB-UniRule"/>
</dbReference>
<dbReference type="Pfam" id="PF01177">
    <property type="entry name" value="Asp_Glu_race"/>
    <property type="match status" value="1"/>
</dbReference>
<accession>A0A6N8U7L0</accession>
<evidence type="ECO:0000256" key="3">
    <source>
        <dbReference type="ARBA" id="ARBA00022960"/>
    </source>
</evidence>